<organism evidence="1 2">
    <name type="scientific">Caerostris darwini</name>
    <dbReference type="NCBI Taxonomy" id="1538125"/>
    <lineage>
        <taxon>Eukaryota</taxon>
        <taxon>Metazoa</taxon>
        <taxon>Ecdysozoa</taxon>
        <taxon>Arthropoda</taxon>
        <taxon>Chelicerata</taxon>
        <taxon>Arachnida</taxon>
        <taxon>Araneae</taxon>
        <taxon>Araneomorphae</taxon>
        <taxon>Entelegynae</taxon>
        <taxon>Araneoidea</taxon>
        <taxon>Araneidae</taxon>
        <taxon>Caerostris</taxon>
    </lineage>
</organism>
<evidence type="ECO:0000313" key="1">
    <source>
        <dbReference type="EMBL" id="GIY77503.1"/>
    </source>
</evidence>
<dbReference type="AlphaFoldDB" id="A0AAV4W5H2"/>
<keyword evidence="2" id="KW-1185">Reference proteome</keyword>
<sequence>MANHLCSRQNPPFVLQKAHYSHKDARHKAAASSVMSGLHCSIECYARIRPTFICFTCGNGRVSLRGGVTPISPIQEPRQIGICLFGRGDNAIKCYLYGGLR</sequence>
<accession>A0AAV4W5H2</accession>
<gene>
    <name evidence="1" type="ORF">CDAR_571761</name>
</gene>
<evidence type="ECO:0000313" key="2">
    <source>
        <dbReference type="Proteomes" id="UP001054837"/>
    </source>
</evidence>
<dbReference type="Proteomes" id="UP001054837">
    <property type="component" value="Unassembled WGS sequence"/>
</dbReference>
<dbReference type="EMBL" id="BPLQ01014134">
    <property type="protein sequence ID" value="GIY77503.1"/>
    <property type="molecule type" value="Genomic_DNA"/>
</dbReference>
<comment type="caution">
    <text evidence="1">The sequence shown here is derived from an EMBL/GenBank/DDBJ whole genome shotgun (WGS) entry which is preliminary data.</text>
</comment>
<protein>
    <submittedName>
        <fullName evidence="1">Uncharacterized protein</fullName>
    </submittedName>
</protein>
<proteinExistence type="predicted"/>
<name>A0AAV4W5H2_9ARAC</name>
<reference evidence="1 2" key="1">
    <citation type="submission" date="2021-06" db="EMBL/GenBank/DDBJ databases">
        <title>Caerostris darwini draft genome.</title>
        <authorList>
            <person name="Kono N."/>
            <person name="Arakawa K."/>
        </authorList>
    </citation>
    <scope>NUCLEOTIDE SEQUENCE [LARGE SCALE GENOMIC DNA]</scope>
</reference>